<dbReference type="GO" id="GO:0051301">
    <property type="term" value="P:cell division"/>
    <property type="evidence" value="ECO:0007669"/>
    <property type="project" value="UniProtKB-KW"/>
</dbReference>
<dbReference type="KEGG" id="txa:HQN79_08935"/>
<evidence type="ECO:0000313" key="7">
    <source>
        <dbReference type="EMBL" id="QKI89682.1"/>
    </source>
</evidence>
<keyword evidence="4 6" id="KW-0131">Cell cycle</keyword>
<dbReference type="InterPro" id="IPR036707">
    <property type="entry name" value="MinE_sf"/>
</dbReference>
<dbReference type="Pfam" id="PF03776">
    <property type="entry name" value="MinE"/>
    <property type="match status" value="1"/>
</dbReference>
<dbReference type="SUPFAM" id="SSF55229">
    <property type="entry name" value="Cell division protein MinE topological specificity domain"/>
    <property type="match status" value="1"/>
</dbReference>
<dbReference type="EMBL" id="CP054020">
    <property type="protein sequence ID" value="QKI89682.1"/>
    <property type="molecule type" value="Genomic_DNA"/>
</dbReference>
<dbReference type="FunFam" id="3.30.1070.10:FF:000001">
    <property type="entry name" value="Cell division topological specificity factor"/>
    <property type="match status" value="1"/>
</dbReference>
<dbReference type="HAMAP" id="MF_00262">
    <property type="entry name" value="MinE"/>
    <property type="match status" value="1"/>
</dbReference>
<accession>A0A7D4T162</accession>
<name>A0A7D4T162_9GAMM</name>
<evidence type="ECO:0000256" key="4">
    <source>
        <dbReference type="ARBA" id="ARBA00023306"/>
    </source>
</evidence>
<evidence type="ECO:0000313" key="8">
    <source>
        <dbReference type="Proteomes" id="UP000504724"/>
    </source>
</evidence>
<organism evidence="7 8">
    <name type="scientific">Thiomicrorhabdus xiamenensis</name>
    <dbReference type="NCBI Taxonomy" id="2739063"/>
    <lineage>
        <taxon>Bacteria</taxon>
        <taxon>Pseudomonadati</taxon>
        <taxon>Pseudomonadota</taxon>
        <taxon>Gammaproteobacteria</taxon>
        <taxon>Thiotrichales</taxon>
        <taxon>Piscirickettsiaceae</taxon>
        <taxon>Thiomicrorhabdus</taxon>
    </lineage>
</organism>
<dbReference type="AlphaFoldDB" id="A0A7D4T162"/>
<dbReference type="Proteomes" id="UP000504724">
    <property type="component" value="Chromosome"/>
</dbReference>
<keyword evidence="3 6" id="KW-0132">Cell division</keyword>
<dbReference type="RefSeq" id="WP_173285736.1">
    <property type="nucleotide sequence ID" value="NZ_CP054020.1"/>
</dbReference>
<proteinExistence type="inferred from homology"/>
<evidence type="ECO:0000256" key="5">
    <source>
        <dbReference type="ARBA" id="ARBA00025265"/>
    </source>
</evidence>
<protein>
    <recommendedName>
        <fullName evidence="2 6">Cell division topological specificity factor</fullName>
    </recommendedName>
</protein>
<dbReference type="NCBIfam" id="TIGR01215">
    <property type="entry name" value="minE"/>
    <property type="match status" value="1"/>
</dbReference>
<dbReference type="Gene3D" id="3.30.1070.10">
    <property type="entry name" value="Cell division topological specificity factor MinE"/>
    <property type="match status" value="1"/>
</dbReference>
<reference evidence="7 8" key="1">
    <citation type="submission" date="2020-05" db="EMBL/GenBank/DDBJ databases">
        <title>Thiomicrorhabdus sediminis sp.nov. and Thiomicrorhabdus xiamenensis sp.nov., novel sulfur-oxidizing bacteria isolated from coastal sediment.</title>
        <authorList>
            <person name="Liu X."/>
        </authorList>
    </citation>
    <scope>NUCLEOTIDE SEQUENCE [LARGE SCALE GENOMIC DNA]</scope>
    <source>
        <strain evidence="7 8">G2</strain>
    </source>
</reference>
<keyword evidence="8" id="KW-1185">Reference proteome</keyword>
<evidence type="ECO:0000256" key="2">
    <source>
        <dbReference type="ARBA" id="ARBA00020112"/>
    </source>
</evidence>
<evidence type="ECO:0000256" key="6">
    <source>
        <dbReference type="HAMAP-Rule" id="MF_00262"/>
    </source>
</evidence>
<evidence type="ECO:0000256" key="1">
    <source>
        <dbReference type="ARBA" id="ARBA00008168"/>
    </source>
</evidence>
<dbReference type="GO" id="GO:0032955">
    <property type="term" value="P:regulation of division septum assembly"/>
    <property type="evidence" value="ECO:0007669"/>
    <property type="project" value="InterPro"/>
</dbReference>
<dbReference type="GO" id="GO:0042802">
    <property type="term" value="F:identical protein binding"/>
    <property type="evidence" value="ECO:0007669"/>
    <property type="project" value="UniProtKB-ARBA"/>
</dbReference>
<dbReference type="InterPro" id="IPR005527">
    <property type="entry name" value="MinE"/>
</dbReference>
<comment type="similarity">
    <text evidence="1 6">Belongs to the MinE family.</text>
</comment>
<dbReference type="NCBIfam" id="NF001422">
    <property type="entry name" value="PRK00296.1"/>
    <property type="match status" value="1"/>
</dbReference>
<evidence type="ECO:0000256" key="3">
    <source>
        <dbReference type="ARBA" id="ARBA00022618"/>
    </source>
</evidence>
<gene>
    <name evidence="6 7" type="primary">minE</name>
    <name evidence="7" type="ORF">HQN79_08935</name>
</gene>
<sequence>MALLDYLLGQRKKKSANLAKDRLQILLAHERTESKAPDYLPKMRDEILQVIAKYVEIDQDQLKISIDEENGFEVLELNLVLPEDK</sequence>
<comment type="function">
    <text evidence="5 6">Prevents the cell division inhibition by proteins MinC and MinD at internal division sites while permitting inhibition at polar sites. This ensures cell division at the proper site by restricting the formation of a division septum at the midpoint of the long axis of the cell.</text>
</comment>